<evidence type="ECO:0000259" key="13">
    <source>
        <dbReference type="PROSITE" id="PS51285"/>
    </source>
</evidence>
<dbReference type="Proteomes" id="UP000179807">
    <property type="component" value="Unassembled WGS sequence"/>
</dbReference>
<evidence type="ECO:0000256" key="10">
    <source>
        <dbReference type="RuleBase" id="RU000304"/>
    </source>
</evidence>
<keyword evidence="6 9" id="KW-0547">Nucleotide-binding</keyword>
<dbReference type="FunFam" id="2.30.29.30:FF:000286">
    <property type="entry name" value="PH-protein kinase domain containing protein"/>
    <property type="match status" value="1"/>
</dbReference>
<dbReference type="SUPFAM" id="SSF56112">
    <property type="entry name" value="Protein kinase-like (PK-like)"/>
    <property type="match status" value="1"/>
</dbReference>
<dbReference type="PROSITE" id="PS51285">
    <property type="entry name" value="AGC_KINASE_CTER"/>
    <property type="match status" value="1"/>
</dbReference>
<dbReference type="Pfam" id="PF00069">
    <property type="entry name" value="Pkinase"/>
    <property type="match status" value="1"/>
</dbReference>
<dbReference type="AlphaFoldDB" id="A0A1J4KST9"/>
<dbReference type="GO" id="GO:0004674">
    <property type="term" value="F:protein serine/threonine kinase activity"/>
    <property type="evidence" value="ECO:0007669"/>
    <property type="project" value="UniProtKB-KW"/>
</dbReference>
<dbReference type="RefSeq" id="XP_068367495.1">
    <property type="nucleotide sequence ID" value="XM_068498293.1"/>
</dbReference>
<protein>
    <recommendedName>
        <fullName evidence="2">non-specific serine/threonine protein kinase</fullName>
        <ecNumber evidence="2">2.7.11.1</ecNumber>
    </recommendedName>
</protein>
<dbReference type="PROSITE" id="PS50003">
    <property type="entry name" value="PH_DOMAIN"/>
    <property type="match status" value="1"/>
</dbReference>
<dbReference type="Pfam" id="PF00169">
    <property type="entry name" value="PH"/>
    <property type="match status" value="1"/>
</dbReference>
<evidence type="ECO:0000259" key="12">
    <source>
        <dbReference type="PROSITE" id="PS50011"/>
    </source>
</evidence>
<dbReference type="PROSITE" id="PS00108">
    <property type="entry name" value="PROTEIN_KINASE_ST"/>
    <property type="match status" value="1"/>
</dbReference>
<dbReference type="SMART" id="SM00133">
    <property type="entry name" value="S_TK_X"/>
    <property type="match status" value="1"/>
</dbReference>
<dbReference type="InterPro" id="IPR011993">
    <property type="entry name" value="PH-like_dom_sf"/>
</dbReference>
<evidence type="ECO:0000259" key="11">
    <source>
        <dbReference type="PROSITE" id="PS50003"/>
    </source>
</evidence>
<dbReference type="InterPro" id="IPR008271">
    <property type="entry name" value="Ser/Thr_kinase_AS"/>
</dbReference>
<dbReference type="FunFam" id="3.30.200.20:FF:000537">
    <property type="entry name" value="Non-specific serine/threonine protein kinase"/>
    <property type="match status" value="1"/>
</dbReference>
<dbReference type="PROSITE" id="PS50011">
    <property type="entry name" value="PROTEIN_KINASE_DOM"/>
    <property type="match status" value="1"/>
</dbReference>
<dbReference type="PANTHER" id="PTHR24351">
    <property type="entry name" value="RIBOSOMAL PROTEIN S6 KINASE"/>
    <property type="match status" value="1"/>
</dbReference>
<dbReference type="InterPro" id="IPR011009">
    <property type="entry name" value="Kinase-like_dom_sf"/>
</dbReference>
<accession>A0A1J4KST9</accession>
<evidence type="ECO:0000256" key="4">
    <source>
        <dbReference type="ARBA" id="ARBA00022553"/>
    </source>
</evidence>
<dbReference type="InterPro" id="IPR000961">
    <property type="entry name" value="AGC-kinase_C"/>
</dbReference>
<dbReference type="InterPro" id="IPR001849">
    <property type="entry name" value="PH_domain"/>
</dbReference>
<comment type="similarity">
    <text evidence="1">Belongs to the protein kinase superfamily. AGC Ser/Thr protein kinase family. RAC subfamily.</text>
</comment>
<dbReference type="FunFam" id="1.10.510.10:FF:000008">
    <property type="entry name" value="Non-specific serine/threonine protein kinase"/>
    <property type="match status" value="1"/>
</dbReference>
<feature type="binding site" evidence="9">
    <location>
        <position position="166"/>
    </location>
    <ligand>
        <name>ATP</name>
        <dbReference type="ChEBI" id="CHEBI:30616"/>
    </ligand>
</feature>
<dbReference type="InterPro" id="IPR017441">
    <property type="entry name" value="Protein_kinase_ATP_BS"/>
</dbReference>
<dbReference type="InterPro" id="IPR045270">
    <property type="entry name" value="STKc_AGC"/>
</dbReference>
<evidence type="ECO:0000256" key="7">
    <source>
        <dbReference type="ARBA" id="ARBA00022777"/>
    </source>
</evidence>
<evidence type="ECO:0000313" key="14">
    <source>
        <dbReference type="EMBL" id="OHT14359.1"/>
    </source>
</evidence>
<keyword evidence="5" id="KW-0808">Transferase</keyword>
<evidence type="ECO:0000256" key="8">
    <source>
        <dbReference type="ARBA" id="ARBA00022840"/>
    </source>
</evidence>
<dbReference type="CDD" id="cd05123">
    <property type="entry name" value="STKc_AGC"/>
    <property type="match status" value="1"/>
</dbReference>
<name>A0A1J4KST9_9EUKA</name>
<dbReference type="Gene3D" id="3.30.200.20">
    <property type="entry name" value="Phosphorylase Kinase, domain 1"/>
    <property type="match status" value="1"/>
</dbReference>
<keyword evidence="7 14" id="KW-0418">Kinase</keyword>
<evidence type="ECO:0000313" key="15">
    <source>
        <dbReference type="Proteomes" id="UP000179807"/>
    </source>
</evidence>
<dbReference type="OrthoDB" id="63267at2759"/>
<feature type="domain" description="AGC-kinase C-terminal" evidence="13">
    <location>
        <begin position="395"/>
        <end position="463"/>
    </location>
</feature>
<keyword evidence="15" id="KW-1185">Reference proteome</keyword>
<feature type="domain" description="PH" evidence="11">
    <location>
        <begin position="5"/>
        <end position="99"/>
    </location>
</feature>
<dbReference type="GeneID" id="94832997"/>
<feature type="domain" description="Protein kinase" evidence="12">
    <location>
        <begin position="137"/>
        <end position="394"/>
    </location>
</feature>
<dbReference type="Gene3D" id="2.30.29.30">
    <property type="entry name" value="Pleckstrin-homology domain (PH domain)/Phosphotyrosine-binding domain (PTB)"/>
    <property type="match status" value="1"/>
</dbReference>
<evidence type="ECO:0000256" key="3">
    <source>
        <dbReference type="ARBA" id="ARBA00022527"/>
    </source>
</evidence>
<dbReference type="InterPro" id="IPR017892">
    <property type="entry name" value="Pkinase_C"/>
</dbReference>
<keyword evidence="8 9" id="KW-0067">ATP-binding</keyword>
<gene>
    <name evidence="14" type="ORF">TRFO_15277</name>
</gene>
<dbReference type="VEuPathDB" id="TrichDB:TRFO_15277"/>
<dbReference type="EC" id="2.7.11.1" evidence="2"/>
<dbReference type="Pfam" id="PF00433">
    <property type="entry name" value="Pkinase_C"/>
    <property type="match status" value="1"/>
</dbReference>
<evidence type="ECO:0000256" key="6">
    <source>
        <dbReference type="ARBA" id="ARBA00022741"/>
    </source>
</evidence>
<dbReference type="InterPro" id="IPR000719">
    <property type="entry name" value="Prot_kinase_dom"/>
</dbReference>
<dbReference type="EMBL" id="MLAK01000384">
    <property type="protein sequence ID" value="OHT14359.1"/>
    <property type="molecule type" value="Genomic_DNA"/>
</dbReference>
<keyword evidence="4" id="KW-0597">Phosphoprotein</keyword>
<organism evidence="14 15">
    <name type="scientific">Tritrichomonas foetus</name>
    <dbReference type="NCBI Taxonomy" id="1144522"/>
    <lineage>
        <taxon>Eukaryota</taxon>
        <taxon>Metamonada</taxon>
        <taxon>Parabasalia</taxon>
        <taxon>Tritrichomonadida</taxon>
        <taxon>Tritrichomonadidae</taxon>
        <taxon>Tritrichomonas</taxon>
    </lineage>
</organism>
<dbReference type="Gene3D" id="1.10.510.10">
    <property type="entry name" value="Transferase(Phosphotransferase) domain 1"/>
    <property type="match status" value="1"/>
</dbReference>
<evidence type="ECO:0000256" key="5">
    <source>
        <dbReference type="ARBA" id="ARBA00022679"/>
    </source>
</evidence>
<keyword evidence="3 10" id="KW-0723">Serine/threonine-protein kinase</keyword>
<dbReference type="PROSITE" id="PS00107">
    <property type="entry name" value="PROTEIN_KINASE_ATP"/>
    <property type="match status" value="1"/>
</dbReference>
<dbReference type="GO" id="GO:0005524">
    <property type="term" value="F:ATP binding"/>
    <property type="evidence" value="ECO:0007669"/>
    <property type="project" value="UniProtKB-UniRule"/>
</dbReference>
<evidence type="ECO:0000256" key="9">
    <source>
        <dbReference type="PROSITE-ProRule" id="PRU10141"/>
    </source>
</evidence>
<proteinExistence type="inferred from homology"/>
<dbReference type="SMART" id="SM00233">
    <property type="entry name" value="PH"/>
    <property type="match status" value="1"/>
</dbReference>
<evidence type="ECO:0000256" key="1">
    <source>
        <dbReference type="ARBA" id="ARBA00006935"/>
    </source>
</evidence>
<evidence type="ECO:0000256" key="2">
    <source>
        <dbReference type="ARBA" id="ARBA00012513"/>
    </source>
</evidence>
<sequence length="463" mass="53239">MSAELVKRSGWMTKQGGVVKNWKKRWFVLRGKELAYYEKPDKKESGVIDLTKAKEITTAPETKKKCALKIVTSGRTYYCYTDTQNDCDSWIKDLNLAIGIEISKKSLVSSQPTSQKPSSQNKTFHNDDNNKFTLDDFTLIRVLGRGSYGKVQLVRCKRDQKLYAMKTMSKKLLEETDQVEQTIIERDILFSMHHPFLVSAYCCFQTDKKVFMILDYINGGELFGRLQEEGAFNETRARLYAAEIALAIGQLHKLGFIYRDLKPENILIDRDGHLRITDFGLVKAKMTDKSTTTTFCGTPEYIAPEIITNKPYTKDADWWSYGVLVYEMLNGIPPFYDENTNKMYRMIISEKITFPSHFSDEAVSFLSQLLERDPTRRLGTGPGDIEDIKAHPWFAPLNWNKVLNKEVQPEWVPDIKNEIDTSNFDETFTNEKVQISVEPDSVLSKETQKCFVGFTSKNESHLD</sequence>
<dbReference type="SUPFAM" id="SSF50729">
    <property type="entry name" value="PH domain-like"/>
    <property type="match status" value="1"/>
</dbReference>
<reference evidence="14" key="1">
    <citation type="submission" date="2016-10" db="EMBL/GenBank/DDBJ databases">
        <authorList>
            <person name="Benchimol M."/>
            <person name="Almeida L.G."/>
            <person name="Vasconcelos A.T."/>
            <person name="Perreira-Neves A."/>
            <person name="Rosa I.A."/>
            <person name="Tasca T."/>
            <person name="Bogo M.R."/>
            <person name="de Souza W."/>
        </authorList>
    </citation>
    <scope>NUCLEOTIDE SEQUENCE [LARGE SCALE GENOMIC DNA]</scope>
    <source>
        <strain evidence="14">K</strain>
    </source>
</reference>
<dbReference type="SMART" id="SM00220">
    <property type="entry name" value="S_TKc"/>
    <property type="match status" value="1"/>
</dbReference>
<comment type="caution">
    <text evidence="14">The sequence shown here is derived from an EMBL/GenBank/DDBJ whole genome shotgun (WGS) entry which is preliminary data.</text>
</comment>